<keyword evidence="2" id="KW-1185">Reference proteome</keyword>
<dbReference type="NCBIfam" id="TIGR04223">
    <property type="entry name" value="quorum_AgrD"/>
    <property type="match status" value="1"/>
</dbReference>
<evidence type="ECO:0000313" key="2">
    <source>
        <dbReference type="Proteomes" id="UP001469365"/>
    </source>
</evidence>
<accession>A0ABU9DXV4</accession>
<dbReference type="InterPro" id="IPR009229">
    <property type="entry name" value="AgrD"/>
</dbReference>
<organism evidence="1 2">
    <name type="scientific">Paenibacillus filicis</name>
    <dbReference type="NCBI Taxonomy" id="669464"/>
    <lineage>
        <taxon>Bacteria</taxon>
        <taxon>Bacillati</taxon>
        <taxon>Bacillota</taxon>
        <taxon>Bacilli</taxon>
        <taxon>Bacillales</taxon>
        <taxon>Paenibacillaceae</taxon>
        <taxon>Paenibacillus</taxon>
    </lineage>
</organism>
<comment type="caution">
    <text evidence="1">The sequence shown here is derived from an EMBL/GenBank/DDBJ whole genome shotgun (WGS) entry which is preliminary data.</text>
</comment>
<dbReference type="EMBL" id="JBBPCC010000039">
    <property type="protein sequence ID" value="MEK8132963.1"/>
    <property type="molecule type" value="Genomic_DNA"/>
</dbReference>
<proteinExistence type="predicted"/>
<dbReference type="Proteomes" id="UP001469365">
    <property type="component" value="Unassembled WGS sequence"/>
</dbReference>
<protein>
    <submittedName>
        <fullName evidence="1">Cyclic lactone autoinducer peptide</fullName>
    </submittedName>
</protein>
<dbReference type="RefSeq" id="WP_341420093.1">
    <property type="nucleotide sequence ID" value="NZ_JBBPCC010000039.1"/>
</dbReference>
<gene>
    <name evidence="1" type="ORF">WMW72_34300</name>
</gene>
<sequence length="39" mass="4345">MKKIVSFMAMPLVATFAFVLAVVQPACFGIWFEPEAPKE</sequence>
<name>A0ABU9DXV4_9BACL</name>
<reference evidence="1 2" key="1">
    <citation type="submission" date="2024-04" db="EMBL/GenBank/DDBJ databases">
        <title>draft genome sequnece of Paenibacillus filicis.</title>
        <authorList>
            <person name="Kim D.-U."/>
        </authorList>
    </citation>
    <scope>NUCLEOTIDE SEQUENCE [LARGE SCALE GENOMIC DNA]</scope>
    <source>
        <strain evidence="1 2">KACC14197</strain>
    </source>
</reference>
<evidence type="ECO:0000313" key="1">
    <source>
        <dbReference type="EMBL" id="MEK8132963.1"/>
    </source>
</evidence>